<dbReference type="RefSeq" id="WP_006067244.1">
    <property type="nucleotide sequence ID" value="NZ_CP031307.1"/>
</dbReference>
<proteinExistence type="predicted"/>
<feature type="region of interest" description="Disordered" evidence="2">
    <location>
        <begin position="34"/>
        <end position="63"/>
    </location>
</feature>
<keyword evidence="3" id="KW-0614">Plasmid</keyword>
<dbReference type="KEGG" id="nbg:DV706_20115"/>
<evidence type="ECO:0000313" key="4">
    <source>
        <dbReference type="Proteomes" id="UP000296822"/>
    </source>
</evidence>
<protein>
    <submittedName>
        <fullName evidence="3">PGF-CTERM sorting domain-containing protein</fullName>
    </submittedName>
</protein>
<evidence type="ECO:0000313" key="3">
    <source>
        <dbReference type="EMBL" id="QCC56842.1"/>
    </source>
</evidence>
<evidence type="ECO:0000256" key="1">
    <source>
        <dbReference type="ARBA" id="ARBA00022729"/>
    </source>
</evidence>
<feature type="region of interest" description="Disordered" evidence="2">
    <location>
        <begin position="255"/>
        <end position="290"/>
    </location>
</feature>
<dbReference type="GeneID" id="39853586"/>
<dbReference type="AlphaFoldDB" id="A0A4D6HUI0"/>
<organism evidence="3 4">
    <name type="scientific">Natronorubrum bangense</name>
    <dbReference type="NCBI Taxonomy" id="61858"/>
    <lineage>
        <taxon>Archaea</taxon>
        <taxon>Methanobacteriati</taxon>
        <taxon>Methanobacteriota</taxon>
        <taxon>Stenosarchaea group</taxon>
        <taxon>Halobacteria</taxon>
        <taxon>Halobacteriales</taxon>
        <taxon>Natrialbaceae</taxon>
        <taxon>Natronorubrum</taxon>
    </lineage>
</organism>
<accession>A0A4D6HUI0</accession>
<dbReference type="NCBIfam" id="TIGR04126">
    <property type="entry name" value="PGF_CTERM"/>
    <property type="match status" value="1"/>
</dbReference>
<evidence type="ECO:0000256" key="2">
    <source>
        <dbReference type="SAM" id="MobiDB-lite"/>
    </source>
</evidence>
<feature type="compositionally biased region" description="Acidic residues" evidence="2">
    <location>
        <begin position="280"/>
        <end position="290"/>
    </location>
</feature>
<gene>
    <name evidence="3" type="ORF">DV706_20115</name>
</gene>
<dbReference type="InterPro" id="IPR026371">
    <property type="entry name" value="PGF_CTERM"/>
</dbReference>
<dbReference type="EMBL" id="CP031307">
    <property type="protein sequence ID" value="QCC56842.1"/>
    <property type="molecule type" value="Genomic_DNA"/>
</dbReference>
<name>A0A4D6HUI0_9EURY</name>
<feature type="compositionally biased region" description="Acidic residues" evidence="2">
    <location>
        <begin position="260"/>
        <end position="273"/>
    </location>
</feature>
<dbReference type="Proteomes" id="UP000296822">
    <property type="component" value="Plasmid unnamed2"/>
</dbReference>
<geneLocation type="plasmid" evidence="3">
    <name>unnamed2</name>
</geneLocation>
<dbReference type="GO" id="GO:0030115">
    <property type="term" value="C:S-layer"/>
    <property type="evidence" value="ECO:0007669"/>
    <property type="project" value="UniProtKB-SubCell"/>
</dbReference>
<reference evidence="3 4" key="1">
    <citation type="journal article" date="2019" name="Nat. Commun.">
        <title>A new type of DNA phosphorothioation-based antiviral system in archaea.</title>
        <authorList>
            <person name="Xiong L."/>
            <person name="Liu S."/>
            <person name="Chen S."/>
            <person name="Xiao Y."/>
            <person name="Zhu B."/>
            <person name="Gao Y."/>
            <person name="Zhang Y."/>
            <person name="Chen B."/>
            <person name="Luo J."/>
            <person name="Deng Z."/>
            <person name="Chen X."/>
            <person name="Wang L."/>
            <person name="Chen S."/>
        </authorList>
    </citation>
    <scope>NUCLEOTIDE SEQUENCE [LARGE SCALE GENOMIC DNA]</scope>
    <source>
        <strain evidence="3 4">JCM 10635</strain>
        <plasmid evidence="3 4">unnamed2</plasmid>
    </source>
</reference>
<keyword evidence="1" id="KW-0732">Signal</keyword>
<dbReference type="GO" id="GO:0005886">
    <property type="term" value="C:plasma membrane"/>
    <property type="evidence" value="ECO:0007669"/>
    <property type="project" value="UniProtKB-SubCell"/>
</dbReference>
<sequence>MSRSRTLVATGLFILLCIGFVGVAAIGGASSDSAANPAATLPDSDTESGNVSEDAYVEPAPEPDDVYYEASDGNWVSYLNPRDEYRTPYLGDASGKLCVTLLNEAGEPIVGETVPNTTVTIPTGEPLSWHADTDPMAVNYPLTDHYERELDADQFGTTDDLPQGNGYMDSHCIEWHGLPEDETVEYGEVEIEGEHADKIEVVGYIQQAHDTWDTDVDPIEDAESYEDAGGGWTYHEDGSHGQAVAVLQLDSEVTGADGEPIADDSNASDDDNDSATTGETNDDDGGADDELPGFGITTAIVALALIALVGSRRFTH</sequence>